<dbReference type="AlphaFoldDB" id="A0A2T0U795"/>
<evidence type="ECO:0000256" key="9">
    <source>
        <dbReference type="ARBA" id="ARBA00023136"/>
    </source>
</evidence>
<dbReference type="Gene3D" id="3.30.1150.10">
    <property type="match status" value="1"/>
</dbReference>
<evidence type="ECO:0000256" key="2">
    <source>
        <dbReference type="ARBA" id="ARBA00006555"/>
    </source>
</evidence>
<evidence type="ECO:0000256" key="1">
    <source>
        <dbReference type="ARBA" id="ARBA00004383"/>
    </source>
</evidence>
<feature type="domain" description="TonB C-terminal" evidence="11">
    <location>
        <begin position="27"/>
        <end position="122"/>
    </location>
</feature>
<dbReference type="GO" id="GO:0055085">
    <property type="term" value="P:transmembrane transport"/>
    <property type="evidence" value="ECO:0007669"/>
    <property type="project" value="InterPro"/>
</dbReference>
<dbReference type="InterPro" id="IPR051045">
    <property type="entry name" value="TonB-dependent_transducer"/>
</dbReference>
<evidence type="ECO:0000256" key="3">
    <source>
        <dbReference type="ARBA" id="ARBA00022448"/>
    </source>
</evidence>
<evidence type="ECO:0000313" key="13">
    <source>
        <dbReference type="Proteomes" id="UP000238034"/>
    </source>
</evidence>
<keyword evidence="8" id="KW-1133">Transmembrane helix</keyword>
<keyword evidence="5" id="KW-0997">Cell inner membrane</keyword>
<dbReference type="RefSeq" id="WP_106292381.1">
    <property type="nucleotide sequence ID" value="NZ_PVTH01000003.1"/>
</dbReference>
<keyword evidence="4" id="KW-1003">Cell membrane</keyword>
<comment type="caution">
    <text evidence="12">The sequence shown here is derived from an EMBL/GenBank/DDBJ whole genome shotgun (WGS) entry which is preliminary data.</text>
</comment>
<keyword evidence="7" id="KW-0653">Protein transport</keyword>
<dbReference type="EMBL" id="PVTH01000003">
    <property type="protein sequence ID" value="PRY53793.1"/>
    <property type="molecule type" value="Genomic_DNA"/>
</dbReference>
<dbReference type="GO" id="GO:0015031">
    <property type="term" value="P:protein transport"/>
    <property type="evidence" value="ECO:0007669"/>
    <property type="project" value="UniProtKB-KW"/>
</dbReference>
<evidence type="ECO:0000256" key="5">
    <source>
        <dbReference type="ARBA" id="ARBA00022519"/>
    </source>
</evidence>
<keyword evidence="9" id="KW-0472">Membrane</keyword>
<protein>
    <submittedName>
        <fullName evidence="12">TonB family protein</fullName>
    </submittedName>
</protein>
<evidence type="ECO:0000259" key="11">
    <source>
        <dbReference type="PROSITE" id="PS52015"/>
    </source>
</evidence>
<evidence type="ECO:0000256" key="4">
    <source>
        <dbReference type="ARBA" id="ARBA00022475"/>
    </source>
</evidence>
<comment type="subcellular location">
    <subcellularLocation>
        <location evidence="1">Cell inner membrane</location>
        <topology evidence="1">Single-pass membrane protein</topology>
        <orientation evidence="1">Periplasmic side</orientation>
    </subcellularLocation>
</comment>
<dbReference type="GO" id="GO:0031992">
    <property type="term" value="F:energy transducer activity"/>
    <property type="evidence" value="ECO:0007669"/>
    <property type="project" value="TreeGrafter"/>
</dbReference>
<dbReference type="Pfam" id="PF03544">
    <property type="entry name" value="TonB_C"/>
    <property type="match status" value="1"/>
</dbReference>
<dbReference type="OrthoDB" id="1096636at2"/>
<reference evidence="12 13" key="1">
    <citation type="submission" date="2018-03" db="EMBL/GenBank/DDBJ databases">
        <title>Genomic Encyclopedia of Type Strains, Phase III (KMG-III): the genomes of soil and plant-associated and newly described type strains.</title>
        <authorList>
            <person name="Whitman W."/>
        </authorList>
    </citation>
    <scope>NUCLEOTIDE SEQUENCE [LARGE SCALE GENOMIC DNA]</scope>
    <source>
        <strain evidence="12 13">CGMCC 1.9313</strain>
    </source>
</reference>
<name>A0A2T0U795_9SPHI</name>
<dbReference type="InterPro" id="IPR006260">
    <property type="entry name" value="TonB/TolA_C"/>
</dbReference>
<comment type="similarity">
    <text evidence="2">Belongs to the TonB family.</text>
</comment>
<evidence type="ECO:0000256" key="10">
    <source>
        <dbReference type="SAM" id="SignalP"/>
    </source>
</evidence>
<evidence type="ECO:0000256" key="7">
    <source>
        <dbReference type="ARBA" id="ARBA00022927"/>
    </source>
</evidence>
<gene>
    <name evidence="12" type="ORF">B0I27_103264</name>
</gene>
<proteinExistence type="inferred from homology"/>
<dbReference type="SUPFAM" id="SSF74653">
    <property type="entry name" value="TolA/TonB C-terminal domain"/>
    <property type="match status" value="1"/>
</dbReference>
<dbReference type="NCBIfam" id="TIGR01352">
    <property type="entry name" value="tonB_Cterm"/>
    <property type="match status" value="1"/>
</dbReference>
<evidence type="ECO:0000256" key="8">
    <source>
        <dbReference type="ARBA" id="ARBA00022989"/>
    </source>
</evidence>
<accession>A0A2T0U795</accession>
<feature type="signal peptide" evidence="10">
    <location>
        <begin position="1"/>
        <end position="19"/>
    </location>
</feature>
<sequence>MKVNILLSLLFLLLTSLMPEEDPFFKGGNQGLRNFISESLIYPHYSKHNCIQGTIEVSFRLGSTGNVTEARVSKGLGIDLDEEALRLIRLTSGKWQIPAGYDSTSAIFLPINFSLSNLNCWRSEAEVQAAIEAYKAQQSLSDAITTYYDNKDKGGYDETAEQKIKQLKDQLGYNDEYIGRVIDQAKEKIKKGDKESACQDLRFVRKIGSDRANSLINEHCPDAK</sequence>
<keyword evidence="3" id="KW-0813">Transport</keyword>
<dbReference type="InterPro" id="IPR037682">
    <property type="entry name" value="TonB_C"/>
</dbReference>
<evidence type="ECO:0000256" key="6">
    <source>
        <dbReference type="ARBA" id="ARBA00022692"/>
    </source>
</evidence>
<dbReference type="PROSITE" id="PS52015">
    <property type="entry name" value="TONB_CTD"/>
    <property type="match status" value="1"/>
</dbReference>
<keyword evidence="10" id="KW-0732">Signal</keyword>
<dbReference type="PANTHER" id="PTHR33446:SF2">
    <property type="entry name" value="PROTEIN TONB"/>
    <property type="match status" value="1"/>
</dbReference>
<dbReference type="GO" id="GO:0098797">
    <property type="term" value="C:plasma membrane protein complex"/>
    <property type="evidence" value="ECO:0007669"/>
    <property type="project" value="TreeGrafter"/>
</dbReference>
<organism evidence="12 13">
    <name type="scientific">Arcticibacter pallidicorallinus</name>
    <dbReference type="NCBI Taxonomy" id="1259464"/>
    <lineage>
        <taxon>Bacteria</taxon>
        <taxon>Pseudomonadati</taxon>
        <taxon>Bacteroidota</taxon>
        <taxon>Sphingobacteriia</taxon>
        <taxon>Sphingobacteriales</taxon>
        <taxon>Sphingobacteriaceae</taxon>
        <taxon>Arcticibacter</taxon>
    </lineage>
</organism>
<dbReference type="PANTHER" id="PTHR33446">
    <property type="entry name" value="PROTEIN TONB-RELATED"/>
    <property type="match status" value="1"/>
</dbReference>
<keyword evidence="13" id="KW-1185">Reference proteome</keyword>
<dbReference type="Proteomes" id="UP000238034">
    <property type="component" value="Unassembled WGS sequence"/>
</dbReference>
<evidence type="ECO:0000313" key="12">
    <source>
        <dbReference type="EMBL" id="PRY53793.1"/>
    </source>
</evidence>
<feature type="chain" id="PRO_5015678831" evidence="10">
    <location>
        <begin position="20"/>
        <end position="224"/>
    </location>
</feature>
<keyword evidence="6" id="KW-0812">Transmembrane</keyword>